<dbReference type="OrthoDB" id="1022638at2759"/>
<dbReference type="PANTHER" id="PTHR47843:SF2">
    <property type="entry name" value="BTB DOMAIN-CONTAINING PROTEIN"/>
    <property type="match status" value="1"/>
</dbReference>
<name>A0A6A6CL23_ZASCE</name>
<feature type="domain" description="BTB" evidence="1">
    <location>
        <begin position="5"/>
        <end position="76"/>
    </location>
</feature>
<dbReference type="InterPro" id="IPR000210">
    <property type="entry name" value="BTB/POZ_dom"/>
</dbReference>
<dbReference type="Gene3D" id="3.30.710.10">
    <property type="entry name" value="Potassium Channel Kv1.1, Chain A"/>
    <property type="match status" value="1"/>
</dbReference>
<evidence type="ECO:0000259" key="1">
    <source>
        <dbReference type="PROSITE" id="PS50097"/>
    </source>
</evidence>
<dbReference type="InterPro" id="IPR011333">
    <property type="entry name" value="SKP1/BTB/POZ_sf"/>
</dbReference>
<dbReference type="CDD" id="cd18186">
    <property type="entry name" value="BTB_POZ_ZBTB_KLHL-like"/>
    <property type="match status" value="1"/>
</dbReference>
<dbReference type="PANTHER" id="PTHR47843">
    <property type="entry name" value="BTB DOMAIN-CONTAINING PROTEIN-RELATED"/>
    <property type="match status" value="1"/>
</dbReference>
<dbReference type="RefSeq" id="XP_033668793.1">
    <property type="nucleotide sequence ID" value="XM_033806161.1"/>
</dbReference>
<keyword evidence="3" id="KW-1185">Reference proteome</keyword>
<organism evidence="2 3">
    <name type="scientific">Zasmidium cellare ATCC 36951</name>
    <dbReference type="NCBI Taxonomy" id="1080233"/>
    <lineage>
        <taxon>Eukaryota</taxon>
        <taxon>Fungi</taxon>
        <taxon>Dikarya</taxon>
        <taxon>Ascomycota</taxon>
        <taxon>Pezizomycotina</taxon>
        <taxon>Dothideomycetes</taxon>
        <taxon>Dothideomycetidae</taxon>
        <taxon>Mycosphaerellales</taxon>
        <taxon>Mycosphaerellaceae</taxon>
        <taxon>Zasmidium</taxon>
    </lineage>
</organism>
<protein>
    <recommendedName>
        <fullName evidence="1">BTB domain-containing protein</fullName>
    </recommendedName>
</protein>
<dbReference type="SUPFAM" id="SSF54695">
    <property type="entry name" value="POZ domain"/>
    <property type="match status" value="1"/>
</dbReference>
<proteinExistence type="predicted"/>
<sequence length="231" mass="26183">MIDDRIVTLTVGPGPTTTDCAVHEAILREHSPFFRTALDKKWREGRSRIIELPYDDADVVAAYVDWLYFRKIASKPISPPELPIDDGEYQFLARLYAFGEKVQADSFCDNVIDAMAQKTDDIAADGTRTFPSHSAIMALYNGTPSDSPARQFVVDMYAEFGAEKWVPKEAEFNHVEFLTDLARALLDRSQASSLHKQSNYPRRRKWYKNGDSAEFLQPATSRERIRIGAAE</sequence>
<dbReference type="PROSITE" id="PS50097">
    <property type="entry name" value="BTB"/>
    <property type="match status" value="1"/>
</dbReference>
<evidence type="ECO:0000313" key="3">
    <source>
        <dbReference type="Proteomes" id="UP000799537"/>
    </source>
</evidence>
<dbReference type="EMBL" id="ML993592">
    <property type="protein sequence ID" value="KAF2167904.1"/>
    <property type="molecule type" value="Genomic_DNA"/>
</dbReference>
<dbReference type="GeneID" id="54559433"/>
<accession>A0A6A6CL23</accession>
<evidence type="ECO:0000313" key="2">
    <source>
        <dbReference type="EMBL" id="KAF2167904.1"/>
    </source>
</evidence>
<gene>
    <name evidence="2" type="ORF">M409DRAFT_22051</name>
</gene>
<dbReference type="Proteomes" id="UP000799537">
    <property type="component" value="Unassembled WGS sequence"/>
</dbReference>
<reference evidence="2" key="1">
    <citation type="journal article" date="2020" name="Stud. Mycol.">
        <title>101 Dothideomycetes genomes: a test case for predicting lifestyles and emergence of pathogens.</title>
        <authorList>
            <person name="Haridas S."/>
            <person name="Albert R."/>
            <person name="Binder M."/>
            <person name="Bloem J."/>
            <person name="Labutti K."/>
            <person name="Salamov A."/>
            <person name="Andreopoulos B."/>
            <person name="Baker S."/>
            <person name="Barry K."/>
            <person name="Bills G."/>
            <person name="Bluhm B."/>
            <person name="Cannon C."/>
            <person name="Castanera R."/>
            <person name="Culley D."/>
            <person name="Daum C."/>
            <person name="Ezra D."/>
            <person name="Gonzalez J."/>
            <person name="Henrissat B."/>
            <person name="Kuo A."/>
            <person name="Liang C."/>
            <person name="Lipzen A."/>
            <person name="Lutzoni F."/>
            <person name="Magnuson J."/>
            <person name="Mondo S."/>
            <person name="Nolan M."/>
            <person name="Ohm R."/>
            <person name="Pangilinan J."/>
            <person name="Park H.-J."/>
            <person name="Ramirez L."/>
            <person name="Alfaro M."/>
            <person name="Sun H."/>
            <person name="Tritt A."/>
            <person name="Yoshinaga Y."/>
            <person name="Zwiers L.-H."/>
            <person name="Turgeon B."/>
            <person name="Goodwin S."/>
            <person name="Spatafora J."/>
            <person name="Crous P."/>
            <person name="Grigoriev I."/>
        </authorList>
    </citation>
    <scope>NUCLEOTIDE SEQUENCE</scope>
    <source>
        <strain evidence="2">ATCC 36951</strain>
    </source>
</reference>
<dbReference type="AlphaFoldDB" id="A0A6A6CL23"/>